<dbReference type="PANTHER" id="PTHR10884">
    <property type="entry name" value="NADH DEHYDROGENASE UBIQUINONE IRON-SULFUR PROTEIN 3"/>
    <property type="match status" value="1"/>
</dbReference>
<dbReference type="InterPro" id="IPR001268">
    <property type="entry name" value="NADH_UbQ_OxRdtase_30kDa_su"/>
</dbReference>
<evidence type="ECO:0000256" key="4">
    <source>
        <dbReference type="RuleBase" id="RU003582"/>
    </source>
</evidence>
<dbReference type="KEGG" id="hfv:R50_2354"/>
<comment type="catalytic activity">
    <reaction evidence="4">
        <text>a quinone + NADH + 5 H(+)(in) = a quinol + NAD(+) + 4 H(+)(out)</text>
        <dbReference type="Rhea" id="RHEA:57888"/>
        <dbReference type="ChEBI" id="CHEBI:15378"/>
        <dbReference type="ChEBI" id="CHEBI:24646"/>
        <dbReference type="ChEBI" id="CHEBI:57540"/>
        <dbReference type="ChEBI" id="CHEBI:57945"/>
        <dbReference type="ChEBI" id="CHEBI:132124"/>
    </reaction>
</comment>
<keyword evidence="3" id="KW-0520">NAD</keyword>
<protein>
    <recommendedName>
        <fullName evidence="4">NADH-quinone oxidoreductase</fullName>
        <ecNumber evidence="4">7.1.1.-</ecNumber>
    </recommendedName>
</protein>
<evidence type="ECO:0000256" key="2">
    <source>
        <dbReference type="ARBA" id="ARBA00022448"/>
    </source>
</evidence>
<comment type="function">
    <text evidence="4">NDH-1 shuttles electrons from NADH, via FMN and iron-sulfur (Fe-S) centers, to quinones in the respiratory chain.</text>
</comment>
<dbReference type="SUPFAM" id="SSF143243">
    <property type="entry name" value="Nqo5-like"/>
    <property type="match status" value="1"/>
</dbReference>
<sequence length="143" mass="16300">MTKVEVELAQLQEVAASFVRDGYIEPVMHTAVDRLDHLELVYLLRRPRPEGGRILDEDEVLLRTRVPANKPEAPSLVAILPGLEFQEREVYDLFGVRYHGHPDLRRILLPESYHGHPLRKSYTNIDGTVGQAPEEVEPGELEI</sequence>
<dbReference type="AlphaFoldDB" id="A0A6F8ZJK3"/>
<evidence type="ECO:0000313" key="7">
    <source>
        <dbReference type="Proteomes" id="UP000503399"/>
    </source>
</evidence>
<evidence type="ECO:0000259" key="5">
    <source>
        <dbReference type="Pfam" id="PF00329"/>
    </source>
</evidence>
<gene>
    <name evidence="6" type="primary">nuoC</name>
    <name evidence="6" type="ORF">R50_2354</name>
</gene>
<dbReference type="PANTHER" id="PTHR10884:SF14">
    <property type="entry name" value="NADH DEHYDROGENASE [UBIQUINONE] IRON-SULFUR PROTEIN 3, MITOCHONDRIAL"/>
    <property type="match status" value="1"/>
</dbReference>
<dbReference type="Pfam" id="PF00329">
    <property type="entry name" value="Complex1_30kDa"/>
    <property type="match status" value="1"/>
</dbReference>
<keyword evidence="3" id="KW-1278">Translocase</keyword>
<dbReference type="EMBL" id="LR778114">
    <property type="protein sequence ID" value="CAB1129851.1"/>
    <property type="molecule type" value="Genomic_DNA"/>
</dbReference>
<organism evidence="6 7">
    <name type="scientific">Candidatus Hydrogenisulfobacillus filiaventi</name>
    <dbReference type="NCBI Taxonomy" id="2707344"/>
    <lineage>
        <taxon>Bacteria</taxon>
        <taxon>Bacillati</taxon>
        <taxon>Bacillota</taxon>
        <taxon>Clostridia</taxon>
        <taxon>Eubacteriales</taxon>
        <taxon>Clostridiales Family XVII. Incertae Sedis</taxon>
        <taxon>Candidatus Hydrogenisulfobacillus</taxon>
    </lineage>
</organism>
<keyword evidence="2 3" id="KW-0813">Transport</keyword>
<dbReference type="Gene3D" id="3.30.460.80">
    <property type="entry name" value="NADH:ubiquinone oxidoreductase, 30kDa subunit"/>
    <property type="match status" value="1"/>
</dbReference>
<keyword evidence="4" id="KW-0874">Quinone</keyword>
<name>A0A6F8ZJK3_9FIRM</name>
<dbReference type="EC" id="7.1.1.-" evidence="4"/>
<comment type="similarity">
    <text evidence="1 3">Belongs to the complex I 30 kDa subunit family.</text>
</comment>
<dbReference type="GO" id="GO:0048038">
    <property type="term" value="F:quinone binding"/>
    <property type="evidence" value="ECO:0007669"/>
    <property type="project" value="UniProtKB-KW"/>
</dbReference>
<reference evidence="6 7" key="1">
    <citation type="submission" date="2020-02" db="EMBL/GenBank/DDBJ databases">
        <authorList>
            <person name="Hogendoorn C."/>
        </authorList>
    </citation>
    <scope>NUCLEOTIDE SEQUENCE [LARGE SCALE GENOMIC DNA]</scope>
    <source>
        <strain evidence="6">R501</strain>
    </source>
</reference>
<evidence type="ECO:0000256" key="3">
    <source>
        <dbReference type="RuleBase" id="RU003456"/>
    </source>
</evidence>
<keyword evidence="7" id="KW-1185">Reference proteome</keyword>
<proteinExistence type="inferred from homology"/>
<evidence type="ECO:0000256" key="1">
    <source>
        <dbReference type="ARBA" id="ARBA00007569"/>
    </source>
</evidence>
<dbReference type="GO" id="GO:0008137">
    <property type="term" value="F:NADH dehydrogenase (ubiquinone) activity"/>
    <property type="evidence" value="ECO:0007669"/>
    <property type="project" value="InterPro"/>
</dbReference>
<accession>A0A6F8ZJK3</accession>
<dbReference type="Proteomes" id="UP000503399">
    <property type="component" value="Chromosome"/>
</dbReference>
<dbReference type="InterPro" id="IPR020396">
    <property type="entry name" value="NADH_UbQ_OxRdtase_CS"/>
</dbReference>
<dbReference type="PROSITE" id="PS00542">
    <property type="entry name" value="COMPLEX1_30K"/>
    <property type="match status" value="1"/>
</dbReference>
<dbReference type="InterPro" id="IPR037232">
    <property type="entry name" value="NADH_quin_OxRdtase_su_C/D-like"/>
</dbReference>
<dbReference type="GO" id="GO:0016651">
    <property type="term" value="F:oxidoreductase activity, acting on NAD(P)H"/>
    <property type="evidence" value="ECO:0007669"/>
    <property type="project" value="InterPro"/>
</dbReference>
<feature type="domain" description="NADH:ubiquinone oxidoreductase 30kDa subunit" evidence="5">
    <location>
        <begin position="5"/>
        <end position="123"/>
    </location>
</feature>
<evidence type="ECO:0000313" key="6">
    <source>
        <dbReference type="EMBL" id="CAB1129851.1"/>
    </source>
</evidence>